<dbReference type="EMBL" id="JAPDRN010000019">
    <property type="protein sequence ID" value="KAJ9639114.1"/>
    <property type="molecule type" value="Genomic_DNA"/>
</dbReference>
<evidence type="ECO:0000256" key="1">
    <source>
        <dbReference type="SAM" id="SignalP"/>
    </source>
</evidence>
<evidence type="ECO:0000313" key="2">
    <source>
        <dbReference type="EMBL" id="KAJ9639114.1"/>
    </source>
</evidence>
<sequence>MSVSVVKTILFSSLVAGIAHAFVPMPINALPPNLEADGWSALTTLDPVALTASPSEPSAAVAVTPSPDVQVVPALDPNMIPDLKRQVTGQGPAVAATALSQISPITTYYANSMVDGSAVQVPVVYTQTFAPVPDQWPSPTAGEIGLGTIQGTIGVVHSKRDLPSPRP</sequence>
<dbReference type="Pfam" id="PF17056">
    <property type="entry name" value="KRE1"/>
    <property type="match status" value="1"/>
</dbReference>
<gene>
    <name evidence="2" type="ORF">H2204_004022</name>
</gene>
<keyword evidence="1" id="KW-0732">Signal</keyword>
<protein>
    <submittedName>
        <fullName evidence="2">Uncharacterized protein</fullName>
    </submittedName>
</protein>
<accession>A0AA38Y883</accession>
<name>A0AA38Y883_9EURO</name>
<dbReference type="InterPro" id="IPR031452">
    <property type="entry name" value="Kre1"/>
</dbReference>
<dbReference type="Proteomes" id="UP001172681">
    <property type="component" value="Unassembled WGS sequence"/>
</dbReference>
<keyword evidence="3" id="KW-1185">Reference proteome</keyword>
<dbReference type="GO" id="GO:0031505">
    <property type="term" value="P:fungal-type cell wall organization"/>
    <property type="evidence" value="ECO:0007669"/>
    <property type="project" value="InterPro"/>
</dbReference>
<dbReference type="AlphaFoldDB" id="A0AA38Y883"/>
<reference evidence="2" key="1">
    <citation type="submission" date="2022-10" db="EMBL/GenBank/DDBJ databases">
        <title>Culturing micro-colonial fungi from biological soil crusts in the Mojave desert and describing Neophaeococcomyces mojavensis, and introducing the new genera and species Taxawa tesnikishii.</title>
        <authorList>
            <person name="Kurbessoian T."/>
            <person name="Stajich J.E."/>
        </authorList>
    </citation>
    <scope>NUCLEOTIDE SEQUENCE</scope>
    <source>
        <strain evidence="2">TK_35</strain>
    </source>
</reference>
<proteinExistence type="predicted"/>
<evidence type="ECO:0000313" key="3">
    <source>
        <dbReference type="Proteomes" id="UP001172681"/>
    </source>
</evidence>
<feature type="chain" id="PRO_5041463303" evidence="1">
    <location>
        <begin position="22"/>
        <end position="167"/>
    </location>
</feature>
<feature type="signal peptide" evidence="1">
    <location>
        <begin position="1"/>
        <end position="21"/>
    </location>
</feature>
<comment type="caution">
    <text evidence="2">The sequence shown here is derived from an EMBL/GenBank/DDBJ whole genome shotgun (WGS) entry which is preliminary data.</text>
</comment>
<organism evidence="2 3">
    <name type="scientific">Knufia peltigerae</name>
    <dbReference type="NCBI Taxonomy" id="1002370"/>
    <lineage>
        <taxon>Eukaryota</taxon>
        <taxon>Fungi</taxon>
        <taxon>Dikarya</taxon>
        <taxon>Ascomycota</taxon>
        <taxon>Pezizomycotina</taxon>
        <taxon>Eurotiomycetes</taxon>
        <taxon>Chaetothyriomycetidae</taxon>
        <taxon>Chaetothyriales</taxon>
        <taxon>Trichomeriaceae</taxon>
        <taxon>Knufia</taxon>
    </lineage>
</organism>